<comment type="caution">
    <text evidence="1">The sequence shown here is derived from an EMBL/GenBank/DDBJ whole genome shotgun (WGS) entry which is preliminary data.</text>
</comment>
<keyword evidence="2" id="KW-1185">Reference proteome</keyword>
<proteinExistence type="predicted"/>
<organism evidence="1 2">
    <name type="scientific">Catharanthus roseus</name>
    <name type="common">Madagascar periwinkle</name>
    <name type="synonym">Vinca rosea</name>
    <dbReference type="NCBI Taxonomy" id="4058"/>
    <lineage>
        <taxon>Eukaryota</taxon>
        <taxon>Viridiplantae</taxon>
        <taxon>Streptophyta</taxon>
        <taxon>Embryophyta</taxon>
        <taxon>Tracheophyta</taxon>
        <taxon>Spermatophyta</taxon>
        <taxon>Magnoliopsida</taxon>
        <taxon>eudicotyledons</taxon>
        <taxon>Gunneridae</taxon>
        <taxon>Pentapetalae</taxon>
        <taxon>asterids</taxon>
        <taxon>lamiids</taxon>
        <taxon>Gentianales</taxon>
        <taxon>Apocynaceae</taxon>
        <taxon>Rauvolfioideae</taxon>
        <taxon>Vinceae</taxon>
        <taxon>Catharanthinae</taxon>
        <taxon>Catharanthus</taxon>
    </lineage>
</organism>
<protein>
    <submittedName>
        <fullName evidence="1">Uncharacterized protein</fullName>
    </submittedName>
</protein>
<evidence type="ECO:0000313" key="1">
    <source>
        <dbReference type="EMBL" id="KAI5650317.1"/>
    </source>
</evidence>
<dbReference type="EMBL" id="CM044708">
    <property type="protein sequence ID" value="KAI5650317.1"/>
    <property type="molecule type" value="Genomic_DNA"/>
</dbReference>
<reference evidence="2" key="1">
    <citation type="journal article" date="2023" name="Nat. Plants">
        <title>Single-cell RNA sequencing provides a high-resolution roadmap for understanding the multicellular compartmentation of specialized metabolism.</title>
        <authorList>
            <person name="Sun S."/>
            <person name="Shen X."/>
            <person name="Li Y."/>
            <person name="Li Y."/>
            <person name="Wang S."/>
            <person name="Li R."/>
            <person name="Zhang H."/>
            <person name="Shen G."/>
            <person name="Guo B."/>
            <person name="Wei J."/>
            <person name="Xu J."/>
            <person name="St-Pierre B."/>
            <person name="Chen S."/>
            <person name="Sun C."/>
        </authorList>
    </citation>
    <scope>NUCLEOTIDE SEQUENCE [LARGE SCALE GENOMIC DNA]</scope>
</reference>
<evidence type="ECO:0000313" key="2">
    <source>
        <dbReference type="Proteomes" id="UP001060085"/>
    </source>
</evidence>
<accession>A0ACB9ZRG6</accession>
<gene>
    <name evidence="1" type="ORF">M9H77_36322</name>
</gene>
<sequence length="1037" mass="116220">MASSQVEIPPSSSFGCVLRDRNGCRTRDSNASKKNFNELGQNQLSSCRSTGSDSLANENSHPRNDFADLWVHQPQTFKENNDHSTEPGHSRIPDRSNSNEDANNHNNHIDLWVHNPHRNNDEKNQKKSNSREKCDRARDSTVLSVESKRENGVSSGPHAIPPRGRSEDGAHSLPVSRVRSPESSRPVSSSQRRRSLEGGASSEGNSQHGTVSICQAESSVKVPNLGAVSSLVQKWRNFEGKSSSKCNSVLVSADNVESLVSSGSCDESADIRPGTPSISEGSNADCESVRTVSIASPGRDSNASEKDRIRVADIIRKLSSNSEENNDREHSVCHESLPRVRTSVDQPEQRPFSPVSCSPRIRGRQAFCDFQMQMERERHKELEVLARFKAVSKFSHRGRIQATLKVRFLHRGAEVKDGRPQNCTSSNSNGLKRSAIMQLRKIFSLGAKHSVSDLRSPEGEAVDCSTKIEKFSGSCQQSIKSSETKRSESKNPPAIESDAGAEGEAADCSTKIEKFSGSCQQSIKSSETKRSESKNPPAIESDAGAEGEGSFRSKSGERENNHESNNMLGQSGVLEKSSERKENHHQELPKQTNPSITVTKGSADTASAFRLMPVQRDIKHPQSNSLVQSLENLYEENSSRSDGKPQWSSSGSCNCRKQEFSVTGTSFQGVEGNFYLELQDTNNQQTERIGNESINETSEAQGDWEEEKDCSHHLACSWVSDVFDQMSGLEDLQCDYQQEVEINNDWIHDVSRPRSTWEDLRQARYQEMLDPFVENKDIRCLLERKSVSSFLSSGMRENIDRLMMSRLQEISRTDQLEKESQQERTKDEKCEVGEEDYEENNEEEEDSIDYSDDDYEDQEHEIQSGKHNMPKSYINQTTSWVRIMGDNYSDQTASPYIEQSPLSNISTVESQRSMNHHSIEMELICQLKGNIEQLHQEISELRRSIKSCVNMQMELQQSTKQDIAAALCQSGKQKRRERRDSRRGRCHICCGLPIDSLLYRCGHMCTCFNCARELQCSSGKCPVCQAPITDVVRAYVH</sequence>
<dbReference type="Proteomes" id="UP001060085">
    <property type="component" value="Linkage Group LG08"/>
</dbReference>
<name>A0ACB9ZRG6_CATRO</name>